<dbReference type="GO" id="GO:0022857">
    <property type="term" value="F:transmembrane transporter activity"/>
    <property type="evidence" value="ECO:0007669"/>
    <property type="project" value="TreeGrafter"/>
</dbReference>
<comment type="caution">
    <text evidence="10">The sequence shown here is derived from an EMBL/GenBank/DDBJ whole genome shotgun (WGS) entry which is preliminary data.</text>
</comment>
<dbReference type="AlphaFoldDB" id="A0A1X3S1U4"/>
<dbReference type="GO" id="GO:0005886">
    <property type="term" value="C:plasma membrane"/>
    <property type="evidence" value="ECO:0007669"/>
    <property type="project" value="UniProtKB-SubCell"/>
</dbReference>
<evidence type="ECO:0000256" key="5">
    <source>
        <dbReference type="ARBA" id="ARBA00023136"/>
    </source>
</evidence>
<comment type="similarity">
    <text evidence="6">Belongs to the ABC-4 integral membrane protein family.</text>
</comment>
<dbReference type="InterPro" id="IPR050250">
    <property type="entry name" value="Macrolide_Exporter_MacB"/>
</dbReference>
<gene>
    <name evidence="10" type="ORF">AU511_01270</name>
</gene>
<evidence type="ECO:0000313" key="11">
    <source>
        <dbReference type="Proteomes" id="UP000194020"/>
    </source>
</evidence>
<keyword evidence="2" id="KW-1003">Cell membrane</keyword>
<evidence type="ECO:0000256" key="7">
    <source>
        <dbReference type="SAM" id="Phobius"/>
    </source>
</evidence>
<organism evidence="10 11">
    <name type="scientific">Lonsdalea iberica</name>
    <dbReference type="NCBI Taxonomy" id="1082703"/>
    <lineage>
        <taxon>Bacteria</taxon>
        <taxon>Pseudomonadati</taxon>
        <taxon>Pseudomonadota</taxon>
        <taxon>Gammaproteobacteria</taxon>
        <taxon>Enterobacterales</taxon>
        <taxon>Pectobacteriaceae</taxon>
        <taxon>Lonsdalea</taxon>
    </lineage>
</organism>
<sequence>MPHDSTDVTTPRDLRGRYGPSWSHLFTEPLDNLRLLGRRAVLALSGIAVGCMAVVALLNIGYNARVQAMSVFKGMGSDLLVCTIQPPPGSYGNPLQIFSTIDTVQLHQNLPEISSASPLLPVNMDVRLEARTLNLNVLGTNAELPDVLGLSISKGRFLSRYDTHSTYAVLGAKTQAAWKNVGINADVGDKVEIGNYLFEIIGVLNEKGPNALIPTSPDEAILLPVESMKRIVPNPQISAVVARNPDSRTLNEGGLHLQQWLSGQIKGYDISVQIPHQLIDGMAQQSRMFSWMLSGLGGIALLVGGIGVMNVMVMNISERRREIGVRMALGARPKDIARLFLIEAIILATLGAFTGAALGLAASWIFVHYSGWQNFTMSPASLPLGIGSAIATGLFFGLSPAIAASRLSPIKALRDE</sequence>
<dbReference type="InterPro" id="IPR003838">
    <property type="entry name" value="ABC3_permease_C"/>
</dbReference>
<proteinExistence type="inferred from homology"/>
<feature type="transmembrane region" description="Helical" evidence="7">
    <location>
        <begin position="386"/>
        <end position="404"/>
    </location>
</feature>
<evidence type="ECO:0000256" key="2">
    <source>
        <dbReference type="ARBA" id="ARBA00022475"/>
    </source>
</evidence>
<dbReference type="PANTHER" id="PTHR30572">
    <property type="entry name" value="MEMBRANE COMPONENT OF TRANSPORTER-RELATED"/>
    <property type="match status" value="1"/>
</dbReference>
<protein>
    <submittedName>
        <fullName evidence="10">ABC transporter permease</fullName>
    </submittedName>
</protein>
<feature type="transmembrane region" description="Helical" evidence="7">
    <location>
        <begin position="337"/>
        <end position="366"/>
    </location>
</feature>
<keyword evidence="3 7" id="KW-0812">Transmembrane</keyword>
<reference evidence="10 11" key="1">
    <citation type="submission" date="2016-02" db="EMBL/GenBank/DDBJ databases">
        <title>Species-wide whole genome sequencing reveals diversity, host range in Lonsdalea quercina.</title>
        <authorList>
            <person name="Li Y."/>
        </authorList>
    </citation>
    <scope>NUCLEOTIDE SEQUENCE [LARGE SCALE GENOMIC DNA]</scope>
    <source>
        <strain evidence="10 11">LMG 26264</strain>
    </source>
</reference>
<dbReference type="Pfam" id="PF02687">
    <property type="entry name" value="FtsX"/>
    <property type="match status" value="1"/>
</dbReference>
<dbReference type="RefSeq" id="WP_094108522.1">
    <property type="nucleotide sequence ID" value="NZ_LUTP01000002.1"/>
</dbReference>
<evidence type="ECO:0000259" key="8">
    <source>
        <dbReference type="Pfam" id="PF02687"/>
    </source>
</evidence>
<dbReference type="PANTHER" id="PTHR30572:SF4">
    <property type="entry name" value="ABC TRANSPORTER PERMEASE YTRF"/>
    <property type="match status" value="1"/>
</dbReference>
<evidence type="ECO:0000256" key="3">
    <source>
        <dbReference type="ARBA" id="ARBA00022692"/>
    </source>
</evidence>
<comment type="subcellular location">
    <subcellularLocation>
        <location evidence="1">Cell membrane</location>
        <topology evidence="1">Multi-pass membrane protein</topology>
    </subcellularLocation>
</comment>
<evidence type="ECO:0000259" key="9">
    <source>
        <dbReference type="Pfam" id="PF12704"/>
    </source>
</evidence>
<feature type="transmembrane region" description="Helical" evidence="7">
    <location>
        <begin position="291"/>
        <end position="316"/>
    </location>
</feature>
<evidence type="ECO:0000256" key="4">
    <source>
        <dbReference type="ARBA" id="ARBA00022989"/>
    </source>
</evidence>
<evidence type="ECO:0000256" key="1">
    <source>
        <dbReference type="ARBA" id="ARBA00004651"/>
    </source>
</evidence>
<dbReference type="InterPro" id="IPR025857">
    <property type="entry name" value="MacB_PCD"/>
</dbReference>
<name>A0A1X3S1U4_9GAMM</name>
<evidence type="ECO:0000256" key="6">
    <source>
        <dbReference type="ARBA" id="ARBA00038076"/>
    </source>
</evidence>
<feature type="domain" description="ABC3 transporter permease C-terminal" evidence="8">
    <location>
        <begin position="297"/>
        <end position="409"/>
    </location>
</feature>
<dbReference type="EMBL" id="LUTP01000002">
    <property type="protein sequence ID" value="OSN08511.1"/>
    <property type="molecule type" value="Genomic_DNA"/>
</dbReference>
<accession>A0A1X3S1U4</accession>
<dbReference type="OrthoDB" id="9770036at2"/>
<evidence type="ECO:0000313" key="10">
    <source>
        <dbReference type="EMBL" id="OSN08511.1"/>
    </source>
</evidence>
<keyword evidence="4 7" id="KW-1133">Transmembrane helix</keyword>
<dbReference type="Pfam" id="PF12704">
    <property type="entry name" value="MacB_PCD"/>
    <property type="match status" value="1"/>
</dbReference>
<feature type="domain" description="MacB-like periplasmic core" evidence="9">
    <location>
        <begin position="41"/>
        <end position="243"/>
    </location>
</feature>
<feature type="transmembrane region" description="Helical" evidence="7">
    <location>
        <begin position="40"/>
        <end position="62"/>
    </location>
</feature>
<keyword evidence="5 7" id="KW-0472">Membrane</keyword>
<dbReference type="Proteomes" id="UP000194020">
    <property type="component" value="Unassembled WGS sequence"/>
</dbReference>